<evidence type="ECO:0000256" key="6">
    <source>
        <dbReference type="ARBA" id="ARBA00022946"/>
    </source>
</evidence>
<dbReference type="AlphaFoldDB" id="A0A0P1KKY7"/>
<evidence type="ECO:0000313" key="13">
    <source>
        <dbReference type="Proteomes" id="UP000236544"/>
    </source>
</evidence>
<dbReference type="EMBL" id="LN890560">
    <property type="protein sequence ID" value="CUS20255.1"/>
    <property type="molecule type" value="Genomic_DNA"/>
</dbReference>
<reference evidence="13" key="1">
    <citation type="submission" date="2015-10" db="EMBL/GenBank/DDBJ databases">
        <authorList>
            <person name="Devillers H."/>
        </authorList>
    </citation>
    <scope>NUCLEOTIDE SEQUENCE [LARGE SCALE GENOMIC DNA]</scope>
</reference>
<keyword evidence="5 11" id="KW-0999">Mitochondrion inner membrane</keyword>
<dbReference type="Proteomes" id="UP000236544">
    <property type="component" value="Unassembled WGS sequence"/>
</dbReference>
<evidence type="ECO:0000256" key="7">
    <source>
        <dbReference type="ARBA" id="ARBA00022989"/>
    </source>
</evidence>
<dbReference type="GO" id="GO:0005743">
    <property type="term" value="C:mitochondrial inner membrane"/>
    <property type="evidence" value="ECO:0007669"/>
    <property type="project" value="UniProtKB-SubCell"/>
</dbReference>
<name>A0A0P1KKY7_9SACH</name>
<dbReference type="GO" id="GO:0045277">
    <property type="term" value="C:respiratory chain complex IV"/>
    <property type="evidence" value="ECO:0007669"/>
    <property type="project" value="UniProtKB-UniRule"/>
</dbReference>
<comment type="subunit">
    <text evidence="11">Component of the cytochrome c oxidase (complex IV, CIV), a multisubunit enzyme composed of a catalytic core of 3 subunits and several supernumerary subunits. The complex exists as a monomer or a dimer and forms supercomplexes (SCs) in the inner mitochondrial membrane with ubiquinol-cytochrome c oxidoreductase (cytochrome b-c1 complex, complex III, CIII).</text>
</comment>
<comment type="similarity">
    <text evidence="3 11">Belongs to the cytochrome c oxidase VIIc family.</text>
</comment>
<comment type="subcellular location">
    <subcellularLocation>
        <location evidence="1 11">Mitochondrion inner membrane</location>
        <topology evidence="1 11">Single-pass membrane protein</topology>
    </subcellularLocation>
</comment>
<dbReference type="InterPro" id="IPR036636">
    <property type="entry name" value="COX7C/Cox8_sf"/>
</dbReference>
<protein>
    <recommendedName>
        <fullName evidence="10 11">Cytochrome c oxidase subunit 8, mitochondrial</fullName>
    </recommendedName>
    <alternativeName>
        <fullName evidence="11">Cytochrome c oxidase polypeptide VIII</fullName>
    </alternativeName>
</protein>
<sequence>MIFGATSRIAARRAFTASARQSGPHFKEGVYSNIPVKVRNRRIPFAVIHFGYFTLGFLVPFISSYVQLKKSGVL</sequence>
<evidence type="ECO:0000256" key="3">
    <source>
        <dbReference type="ARBA" id="ARBA00010514"/>
    </source>
</evidence>
<evidence type="ECO:0000256" key="8">
    <source>
        <dbReference type="ARBA" id="ARBA00023128"/>
    </source>
</evidence>
<evidence type="ECO:0000256" key="5">
    <source>
        <dbReference type="ARBA" id="ARBA00022792"/>
    </source>
</evidence>
<gene>
    <name evidence="12" type="ORF">LAQU0_S01e02498g</name>
</gene>
<comment type="pathway">
    <text evidence="2 11">Energy metabolism; oxidative phosphorylation.</text>
</comment>
<dbReference type="SUPFAM" id="SSF81427">
    <property type="entry name" value="Mitochondrial cytochrome c oxidase subunit VIIc (aka VIIIa)"/>
    <property type="match status" value="1"/>
</dbReference>
<proteinExistence type="inferred from homology"/>
<accession>A0A0P1KKY7</accession>
<keyword evidence="7 11" id="KW-1133">Transmembrane helix</keyword>
<evidence type="ECO:0000256" key="11">
    <source>
        <dbReference type="RuleBase" id="RU368123"/>
    </source>
</evidence>
<keyword evidence="8 11" id="KW-0496">Mitochondrion</keyword>
<evidence type="ECO:0000256" key="4">
    <source>
        <dbReference type="ARBA" id="ARBA00022692"/>
    </source>
</evidence>
<dbReference type="GO" id="GO:0006123">
    <property type="term" value="P:mitochondrial electron transport, cytochrome c to oxygen"/>
    <property type="evidence" value="ECO:0007669"/>
    <property type="project" value="UniProtKB-UniRule"/>
</dbReference>
<dbReference type="Pfam" id="PF02935">
    <property type="entry name" value="COX7C"/>
    <property type="match status" value="1"/>
</dbReference>
<dbReference type="InterPro" id="IPR004202">
    <property type="entry name" value="COX7C/Cox8"/>
</dbReference>
<keyword evidence="4 11" id="KW-0812">Transmembrane</keyword>
<evidence type="ECO:0000256" key="1">
    <source>
        <dbReference type="ARBA" id="ARBA00004434"/>
    </source>
</evidence>
<comment type="function">
    <text evidence="11">Component of the cytochrome c oxidase, the last enzyme in the mitochondrial electron transport chain which drives oxidative phosphorylation. The respiratory chain contains 3 multisubunit complexes succinate dehydrogenase (complex II, CII), ubiquinol-cytochrome c oxidoreductase (cytochrome b-c1 complex, complex III, CIII) and cytochrome c oxidase (complex IV, CIV), that cooperate to transfer electrons derived from NADH and succinate to molecular oxygen, creating an electrochemical gradient over the inner membrane that drives transmembrane transport and the ATP synthase. Cytochrome c oxidase is the component of the respiratory chain that catalyzes the reduction of oxygen to water. Electrons originating from reduced cytochrome c in the intermembrane space (IMS) are transferred via the dinuclear copper A center (CU(A)) of subunit 2 and heme A of subunit 1 to the active site in subunit 1, a binuclear center (BNC) formed by heme A3 and copper B (CU(B)). The BNC reduces molecular oxygen to 2 water molecules using 4 electrons from cytochrome c in the IMS and 4 protons from the mitochondrial matrix.</text>
</comment>
<evidence type="ECO:0000256" key="2">
    <source>
        <dbReference type="ARBA" id="ARBA00004673"/>
    </source>
</evidence>
<evidence type="ECO:0000256" key="10">
    <source>
        <dbReference type="ARBA" id="ARBA00071004"/>
    </source>
</evidence>
<evidence type="ECO:0000313" key="12">
    <source>
        <dbReference type="EMBL" id="CUS20255.1"/>
    </source>
</evidence>
<dbReference type="OrthoDB" id="9974841at2759"/>
<keyword evidence="9 11" id="KW-0472">Membrane</keyword>
<dbReference type="UniPathway" id="UPA00705"/>
<dbReference type="FunFam" id="4.10.49.10:FF:000001">
    <property type="entry name" value="Cytochrome c oxidase subunit 7C"/>
    <property type="match status" value="1"/>
</dbReference>
<keyword evidence="6 11" id="KW-0809">Transit peptide</keyword>
<evidence type="ECO:0000256" key="9">
    <source>
        <dbReference type="ARBA" id="ARBA00023136"/>
    </source>
</evidence>
<dbReference type="PANTHER" id="PTHR13313:SF0">
    <property type="entry name" value="CYTOCHROME C OXIDASE SUBUNIT 7C, MITOCHONDRIAL"/>
    <property type="match status" value="1"/>
</dbReference>
<dbReference type="Gene3D" id="4.10.49.10">
    <property type="entry name" value="Cytochrome c oxidase subunit VIIc"/>
    <property type="match status" value="1"/>
</dbReference>
<dbReference type="PANTHER" id="PTHR13313">
    <property type="entry name" value="CYTOCHROME C OXIDASE SUBUNIT VIIC"/>
    <property type="match status" value="1"/>
</dbReference>
<feature type="transmembrane region" description="Helical" evidence="11">
    <location>
        <begin position="43"/>
        <end position="66"/>
    </location>
</feature>
<keyword evidence="13" id="KW-1185">Reference proteome</keyword>
<organism evidence="12 13">
    <name type="scientific">Lachancea quebecensis</name>
    <dbReference type="NCBI Taxonomy" id="1654605"/>
    <lineage>
        <taxon>Eukaryota</taxon>
        <taxon>Fungi</taxon>
        <taxon>Dikarya</taxon>
        <taxon>Ascomycota</taxon>
        <taxon>Saccharomycotina</taxon>
        <taxon>Saccharomycetes</taxon>
        <taxon>Saccharomycetales</taxon>
        <taxon>Saccharomycetaceae</taxon>
        <taxon>Lachancea</taxon>
    </lineage>
</organism>